<dbReference type="EMBL" id="GALX01005009">
    <property type="protein sequence ID" value="JAB63457.1"/>
    <property type="molecule type" value="Transcribed_RNA"/>
</dbReference>
<feature type="non-terminal residue" evidence="1">
    <location>
        <position position="1"/>
    </location>
</feature>
<protein>
    <submittedName>
        <fullName evidence="1">Uncharacterized protein</fullName>
    </submittedName>
</protein>
<dbReference type="AlphaFoldDB" id="V5GPG0"/>
<evidence type="ECO:0000313" key="1">
    <source>
        <dbReference type="EMBL" id="JAB63457.1"/>
    </source>
</evidence>
<name>V5GPG0_ANOGL</name>
<dbReference type="PANTHER" id="PTHR46114:SF1">
    <property type="entry name" value="ZAD DOMAIN-CONTAINING PROTEIN"/>
    <property type="match status" value="1"/>
</dbReference>
<proteinExistence type="predicted"/>
<reference evidence="1" key="1">
    <citation type="submission" date="2013-07" db="EMBL/GenBank/DDBJ databases">
        <title>Midgut Transcriptome Profiling of Anoplphora glabripennis, a Lignocellulose Degrading, Wood-Boring Cerambycid.</title>
        <authorList>
            <person name="Scully E.D."/>
            <person name="Hoover K."/>
            <person name="Carlson J.E."/>
            <person name="Tien M."/>
            <person name="Geib S.M."/>
        </authorList>
    </citation>
    <scope>NUCLEOTIDE SEQUENCE</scope>
</reference>
<dbReference type="PANTHER" id="PTHR46114">
    <property type="entry name" value="APPLE DOMAIN-CONTAINING PROTEIN"/>
    <property type="match status" value="1"/>
</dbReference>
<organism evidence="1">
    <name type="scientific">Anoplophora glabripennis</name>
    <name type="common">Asian longhorn beetle</name>
    <name type="synonym">Anoplophora nobilis</name>
    <dbReference type="NCBI Taxonomy" id="217634"/>
    <lineage>
        <taxon>Eukaryota</taxon>
        <taxon>Metazoa</taxon>
        <taxon>Ecdysozoa</taxon>
        <taxon>Arthropoda</taxon>
        <taxon>Hexapoda</taxon>
        <taxon>Insecta</taxon>
        <taxon>Pterygota</taxon>
        <taxon>Neoptera</taxon>
        <taxon>Endopterygota</taxon>
        <taxon>Coleoptera</taxon>
        <taxon>Polyphaga</taxon>
        <taxon>Cucujiformia</taxon>
        <taxon>Chrysomeloidea</taxon>
        <taxon>Cerambycidae</taxon>
        <taxon>Lamiinae</taxon>
        <taxon>Lamiini</taxon>
        <taxon>Anoplophora</taxon>
    </lineage>
</organism>
<accession>V5GPG0</accession>
<sequence length="108" mass="12620">AKLKGGVFYGPQIRTLFKDETFITTISCIEKSAWTSFKAVATNFLGNNKSPKYEEIVLKLIKDFQDLGCLMDYKLHFLHSHLDWFPENLRDYSEEQGERSHQDMKVIE</sequence>